<sequence>MMPLFTTFEWADLQSRMPFLDRGRKVKQTREPPRHNEKPRTTRLHYRWAAFYSTQDCEHVPGRSPCARSGQASPAHSHFCSAGRTRPQLVENIHRSDDDESASCTPFSPKLTVRCKLGTRLGPVVDLSPPHHALAPISTLRERGQGDQREAGSPPSPPSLPSSRNVARIVSSACGAPAAALRNPSTSRPPARKGTSDALASERYSQPFHSWADE</sequence>
<accession>A0AC60R1Z9</accession>
<reference evidence="1 2" key="1">
    <citation type="journal article" date="2020" name="Cell">
        <title>Large-Scale Comparative Analyses of Tick Genomes Elucidate Their Genetic Diversity and Vector Capacities.</title>
        <authorList>
            <consortium name="Tick Genome and Microbiome Consortium (TIGMIC)"/>
            <person name="Jia N."/>
            <person name="Wang J."/>
            <person name="Shi W."/>
            <person name="Du L."/>
            <person name="Sun Y."/>
            <person name="Zhan W."/>
            <person name="Jiang J.F."/>
            <person name="Wang Q."/>
            <person name="Zhang B."/>
            <person name="Ji P."/>
            <person name="Bell-Sakyi L."/>
            <person name="Cui X.M."/>
            <person name="Yuan T.T."/>
            <person name="Jiang B.G."/>
            <person name="Yang W.F."/>
            <person name="Lam T.T."/>
            <person name="Chang Q.C."/>
            <person name="Ding S.J."/>
            <person name="Wang X.J."/>
            <person name="Zhu J.G."/>
            <person name="Ruan X.D."/>
            <person name="Zhao L."/>
            <person name="Wei J.T."/>
            <person name="Ye R.Z."/>
            <person name="Que T.C."/>
            <person name="Du C.H."/>
            <person name="Zhou Y.H."/>
            <person name="Cheng J.X."/>
            <person name="Dai P.F."/>
            <person name="Guo W.B."/>
            <person name="Han X.H."/>
            <person name="Huang E.J."/>
            <person name="Li L.F."/>
            <person name="Wei W."/>
            <person name="Gao Y.C."/>
            <person name="Liu J.Z."/>
            <person name="Shao H.Z."/>
            <person name="Wang X."/>
            <person name="Wang C.C."/>
            <person name="Yang T.C."/>
            <person name="Huo Q.B."/>
            <person name="Li W."/>
            <person name="Chen H.Y."/>
            <person name="Chen S.E."/>
            <person name="Zhou L.G."/>
            <person name="Ni X.B."/>
            <person name="Tian J.H."/>
            <person name="Sheng Y."/>
            <person name="Liu T."/>
            <person name="Pan Y.S."/>
            <person name="Xia L.Y."/>
            <person name="Li J."/>
            <person name="Zhao F."/>
            <person name="Cao W.C."/>
        </authorList>
    </citation>
    <scope>NUCLEOTIDE SEQUENCE [LARGE SCALE GENOMIC DNA]</scope>
    <source>
        <strain evidence="1">Iper-2018</strain>
    </source>
</reference>
<keyword evidence="2" id="KW-1185">Reference proteome</keyword>
<comment type="caution">
    <text evidence="1">The sequence shown here is derived from an EMBL/GenBank/DDBJ whole genome shotgun (WGS) entry which is preliminary data.</text>
</comment>
<evidence type="ECO:0000313" key="1">
    <source>
        <dbReference type="EMBL" id="KAG0444793.1"/>
    </source>
</evidence>
<protein>
    <submittedName>
        <fullName evidence="1">Uncharacterized protein</fullName>
    </submittedName>
</protein>
<evidence type="ECO:0000313" key="2">
    <source>
        <dbReference type="Proteomes" id="UP000805193"/>
    </source>
</evidence>
<name>A0AC60R1Z9_IXOPE</name>
<dbReference type="Proteomes" id="UP000805193">
    <property type="component" value="Unassembled WGS sequence"/>
</dbReference>
<dbReference type="EMBL" id="JABSTQ010001472">
    <property type="protein sequence ID" value="KAG0444793.1"/>
    <property type="molecule type" value="Genomic_DNA"/>
</dbReference>
<organism evidence="1 2">
    <name type="scientific">Ixodes persulcatus</name>
    <name type="common">Taiga tick</name>
    <dbReference type="NCBI Taxonomy" id="34615"/>
    <lineage>
        <taxon>Eukaryota</taxon>
        <taxon>Metazoa</taxon>
        <taxon>Ecdysozoa</taxon>
        <taxon>Arthropoda</taxon>
        <taxon>Chelicerata</taxon>
        <taxon>Arachnida</taxon>
        <taxon>Acari</taxon>
        <taxon>Parasitiformes</taxon>
        <taxon>Ixodida</taxon>
        <taxon>Ixodoidea</taxon>
        <taxon>Ixodidae</taxon>
        <taxon>Ixodinae</taxon>
        <taxon>Ixodes</taxon>
    </lineage>
</organism>
<gene>
    <name evidence="1" type="ORF">HPB47_013378</name>
</gene>
<proteinExistence type="predicted"/>